<dbReference type="RefSeq" id="YP_009195547.1">
    <property type="nucleotide sequence ID" value="NC_028762.1"/>
</dbReference>
<name>A0A0G2SSK2_9CAUD</name>
<reference evidence="1 2" key="1">
    <citation type="submission" date="2015-03" db="EMBL/GenBank/DDBJ databases">
        <authorList>
            <person name="Melo L.D.R."/>
            <person name="Veiga P."/>
            <person name="Cerca N."/>
            <person name="Kropinski A.M."/>
            <person name="Azeredo J."/>
            <person name="Almeida C."/>
            <person name="Sillankorva S."/>
        </authorList>
    </citation>
    <scope>NUCLEOTIDE SEQUENCE [LARGE SCALE GENOMIC DNA]</scope>
</reference>
<evidence type="ECO:0000313" key="2">
    <source>
        <dbReference type="Proteomes" id="UP000202749"/>
    </source>
</evidence>
<keyword evidence="2" id="KW-1185">Reference proteome</keyword>
<proteinExistence type="predicted"/>
<evidence type="ECO:0000313" key="1">
    <source>
        <dbReference type="EMBL" id="AKA61991.1"/>
    </source>
</evidence>
<organism evidence="1 2">
    <name type="scientific">Proteus phage vB_PmiM_Pm5461</name>
    <dbReference type="NCBI Taxonomy" id="1636250"/>
    <lineage>
        <taxon>Viruses</taxon>
        <taxon>Duplodnaviria</taxon>
        <taxon>Heunggongvirae</taxon>
        <taxon>Uroviricota</taxon>
        <taxon>Caudoviricetes</taxon>
        <taxon>Pantevenvirales</taxon>
        <taxon>Straboviridae</taxon>
        <taxon>Bragavirus</taxon>
        <taxon>Bragavirus pm5461</taxon>
    </lineage>
</organism>
<dbReference type="EMBL" id="KP890823">
    <property type="protein sequence ID" value="AKA61991.1"/>
    <property type="molecule type" value="Genomic_DNA"/>
</dbReference>
<dbReference type="KEGG" id="vg:26622928"/>
<dbReference type="Proteomes" id="UP000202749">
    <property type="component" value="Segment"/>
</dbReference>
<gene>
    <name evidence="1" type="ORF">Pm5461_125</name>
</gene>
<protein>
    <submittedName>
        <fullName evidence="1">Uncharacterized protein</fullName>
    </submittedName>
</protein>
<sequence>MKTFNEFLNESKKPVLTREMIEENPNKRDFDQSLFNKMKLKDYKDWGYEYIANDIKVGNWTFQFNRSIWAKEIKGPFADAISKYTRYIKVKAISGTNLVVGPVKGKFDFLNKFSAFMHQLYKDFTNGLRFKDRSEFASYAEKYDMKVARSSRSDEFTSKETEFAYKVYMDASK</sequence>
<accession>A0A0G2SSK2</accession>
<dbReference type="GeneID" id="26622928"/>